<feature type="region of interest" description="Disordered" evidence="1">
    <location>
        <begin position="22"/>
        <end position="59"/>
    </location>
</feature>
<dbReference type="Proteomes" id="UP000008439">
    <property type="component" value="Genome"/>
</dbReference>
<proteinExistence type="predicted"/>
<organismHost>
    <name type="scientific">Arabidopsis thaliana</name>
    <name type="common">Mouse-ear cress</name>
    <dbReference type="NCBI Taxonomy" id="3702"/>
</organismHost>
<organism>
    <name type="scientific">Cauliflower mosaic virus (strain D/H)</name>
    <name type="common">CaMV</name>
    <dbReference type="NCBI Taxonomy" id="10645"/>
    <lineage>
        <taxon>Viruses</taxon>
        <taxon>Riboviria</taxon>
        <taxon>Pararnavirae</taxon>
        <taxon>Artverviricota</taxon>
        <taxon>Revtraviricetes</taxon>
        <taxon>Ortervirales</taxon>
        <taxon>Caulimoviridae</taxon>
        <taxon>Caulimovirus</taxon>
        <taxon>Caulimovirus tessellobrassicae</taxon>
    </lineage>
</organism>
<dbReference type="EMBL" id="M10376">
    <property type="protein sequence ID" value="AAA46349.1"/>
    <property type="molecule type" value="Genomic_DNA"/>
</dbReference>
<organismHost>
    <name type="scientific">Raphanus</name>
    <dbReference type="NCBI Taxonomy" id="3725"/>
</organismHost>
<evidence type="ECO:0000256" key="1">
    <source>
        <dbReference type="SAM" id="MobiDB-lite"/>
    </source>
</evidence>
<feature type="compositionally biased region" description="Polar residues" evidence="1">
    <location>
        <begin position="85"/>
        <end position="97"/>
    </location>
</feature>
<evidence type="ECO:0000313" key="2">
    <source>
        <dbReference type="EMBL" id="AAA46349.1"/>
    </source>
</evidence>
<accession>Q83164</accession>
<reference evidence="2" key="1">
    <citation type="journal article" date="1982" name="Gene">
        <title>Nucleotide sequence of DNA from an altered-virulence isolate D/H of the cauliflower mosaic virus.</title>
        <authorList>
            <person name="Balazs E."/>
            <person name="Guilly H."/>
            <person name="Jonard G."/>
            <person name="Richards K."/>
        </authorList>
    </citation>
    <scope>NUCLEOTIDE SEQUENCE [LARGE SCALE GENOMIC DNA]</scope>
</reference>
<name>Q83164_CAMVD</name>
<feature type="compositionally biased region" description="Basic and acidic residues" evidence="1">
    <location>
        <begin position="98"/>
        <end position="107"/>
    </location>
</feature>
<feature type="region of interest" description="Disordered" evidence="1">
    <location>
        <begin position="85"/>
        <end position="107"/>
    </location>
</feature>
<protein>
    <submittedName>
        <fullName evidence="2">ORF8; putative</fullName>
    </submittedName>
</protein>
<organismHost>
    <name type="scientific">Brassica</name>
    <dbReference type="NCBI Taxonomy" id="3705"/>
</organismHost>
<sequence>MDARRHPRRSIIKDTRKNIRLINLIRRRRNSGQENTSSPKKRRALSKSIAQRARKTADVGSAISKAITPTNVLIDKAQRRLTSFNKQRNWVSSPSKNPTKEFKKYSS</sequence>